<feature type="domain" description="Clathrin/coatomer adaptor adaptin-like N-terminal" evidence="8">
    <location>
        <begin position="5"/>
        <end position="590"/>
    </location>
</feature>
<keyword evidence="3 6" id="KW-0813">Transport</keyword>
<dbReference type="InterPro" id="IPR026739">
    <property type="entry name" value="AP_beta"/>
</dbReference>
<sequence>MPAAQIKKLLDSRNDREILDGLRRVISMMYRSQPCLTFFSSVVKNVASPNIEIKKLVYIYLLNHAEQEPDLALLSINTIQKSLSDGNPQVRALALKTMSGIRVPVISQIVSLAIKKGLGDMSPYVRKAAALAIPKCYRLDPNTLPQLLEYLSMLLGDKQYYVAGAAVTAFMEISPDRLDLIHKHYRGLVKKLVDMDEWSQLATLRLMTIYSRKCFPKRTRKVKKSNGTQGFYGDEVEQEEDTGEVIQVLDPDLELLLKSIKPLLQSRNSAVVVAVARCYINLGTQEYIISCIGPLIALLRGPQDIQHIALYNIVSVCLTRPGAFVKYASHFLVHSTDPPQVWELKLEILTLIFPHSDPYLKSLILNELEHFSQGSDKELVRESVRAIGRCAQSDARTSSRCLRLLLKQITSLDGNLAAESLIVIRHLIQQDPASHQSTVIRLAKNLDTATNPRARASIIWLVGEFSGIDGENNIAADVLRILGKSFADEAEPAKLQIVLLAAKVYLHHLNRTGPEPLDPTFVSPQAHDYSSVGNEGFASLEEQSQAGFQQLAPKPDHPIVMLWNYIILLARYDTSYDLRDRTRLYKALLAVPSATQLASLMLLAPKPVPHTPSPSESRTSFTLGSASLVVGEDGGLHGLRGYEALPEWVEAGKEPDPLLRETDISKTEYDASRVVPAGERLDSAVREAKIGSPSKTNGFGAFSVREKTLDDWLGEGEEDESEESEEESEEESIEASEAEDESSDNDKENDRLVK</sequence>
<evidence type="ECO:0000256" key="6">
    <source>
        <dbReference type="PIRNR" id="PIRNR002291"/>
    </source>
</evidence>
<feature type="compositionally biased region" description="Acidic residues" evidence="7">
    <location>
        <begin position="712"/>
        <end position="743"/>
    </location>
</feature>
<name>A0A2J6PY11_9HELO</name>
<organism evidence="9 10">
    <name type="scientific">Hyaloscypha hepaticicola</name>
    <dbReference type="NCBI Taxonomy" id="2082293"/>
    <lineage>
        <taxon>Eukaryota</taxon>
        <taxon>Fungi</taxon>
        <taxon>Dikarya</taxon>
        <taxon>Ascomycota</taxon>
        <taxon>Pezizomycotina</taxon>
        <taxon>Leotiomycetes</taxon>
        <taxon>Helotiales</taxon>
        <taxon>Hyaloscyphaceae</taxon>
        <taxon>Hyaloscypha</taxon>
    </lineage>
</organism>
<dbReference type="InterPro" id="IPR016342">
    <property type="entry name" value="AP_complex_bsu_1_2_4"/>
</dbReference>
<accession>A0A2J6PY11</accession>
<evidence type="ECO:0000313" key="10">
    <source>
        <dbReference type="Proteomes" id="UP000235672"/>
    </source>
</evidence>
<dbReference type="InterPro" id="IPR002553">
    <property type="entry name" value="Clathrin/coatomer_adapt-like_N"/>
</dbReference>
<evidence type="ECO:0000256" key="3">
    <source>
        <dbReference type="ARBA" id="ARBA00022448"/>
    </source>
</evidence>
<comment type="similarity">
    <text evidence="2 6">Belongs to the adaptor complexes large subunit family.</text>
</comment>
<dbReference type="GO" id="GO:0030117">
    <property type="term" value="C:membrane coat"/>
    <property type="evidence" value="ECO:0007669"/>
    <property type="project" value="InterPro"/>
</dbReference>
<dbReference type="STRING" id="1745343.A0A2J6PY11"/>
<dbReference type="EMBL" id="KZ613491">
    <property type="protein sequence ID" value="PMD18921.1"/>
    <property type="molecule type" value="Genomic_DNA"/>
</dbReference>
<comment type="subcellular location">
    <subcellularLocation>
        <location evidence="1">Endomembrane system</location>
    </subcellularLocation>
</comment>
<evidence type="ECO:0000256" key="1">
    <source>
        <dbReference type="ARBA" id="ARBA00004308"/>
    </source>
</evidence>
<keyword evidence="5 6" id="KW-0472">Membrane</keyword>
<protein>
    <recommendedName>
        <fullName evidence="6">AP complex subunit beta</fullName>
    </recommendedName>
</protein>
<dbReference type="OrthoDB" id="10254310at2759"/>
<dbReference type="GO" id="GO:0030276">
    <property type="term" value="F:clathrin binding"/>
    <property type="evidence" value="ECO:0007669"/>
    <property type="project" value="InterPro"/>
</dbReference>
<evidence type="ECO:0000259" key="8">
    <source>
        <dbReference type="Pfam" id="PF01602"/>
    </source>
</evidence>
<evidence type="ECO:0000256" key="7">
    <source>
        <dbReference type="SAM" id="MobiDB-lite"/>
    </source>
</evidence>
<dbReference type="PIRSF" id="PIRSF002291">
    <property type="entry name" value="AP_complex_beta"/>
    <property type="match status" value="1"/>
</dbReference>
<dbReference type="InterPro" id="IPR016024">
    <property type="entry name" value="ARM-type_fold"/>
</dbReference>
<evidence type="ECO:0000256" key="5">
    <source>
        <dbReference type="ARBA" id="ARBA00023136"/>
    </source>
</evidence>
<evidence type="ECO:0000256" key="4">
    <source>
        <dbReference type="ARBA" id="ARBA00022927"/>
    </source>
</evidence>
<keyword evidence="4 6" id="KW-0653">Protein transport</keyword>
<dbReference type="SUPFAM" id="SSF48371">
    <property type="entry name" value="ARM repeat"/>
    <property type="match status" value="1"/>
</dbReference>
<dbReference type="GO" id="GO:0016192">
    <property type="term" value="P:vesicle-mediated transport"/>
    <property type="evidence" value="ECO:0007669"/>
    <property type="project" value="InterPro"/>
</dbReference>
<feature type="compositionally biased region" description="Basic and acidic residues" evidence="7">
    <location>
        <begin position="744"/>
        <end position="754"/>
    </location>
</feature>
<feature type="region of interest" description="Disordered" evidence="7">
    <location>
        <begin position="685"/>
        <end position="754"/>
    </location>
</feature>
<dbReference type="AlphaFoldDB" id="A0A2J6PY11"/>
<dbReference type="Pfam" id="PF01602">
    <property type="entry name" value="Adaptin_N"/>
    <property type="match status" value="1"/>
</dbReference>
<reference evidence="9 10" key="1">
    <citation type="submission" date="2016-05" db="EMBL/GenBank/DDBJ databases">
        <title>A degradative enzymes factory behind the ericoid mycorrhizal symbiosis.</title>
        <authorList>
            <consortium name="DOE Joint Genome Institute"/>
            <person name="Martino E."/>
            <person name="Morin E."/>
            <person name="Grelet G."/>
            <person name="Kuo A."/>
            <person name="Kohler A."/>
            <person name="Daghino S."/>
            <person name="Barry K."/>
            <person name="Choi C."/>
            <person name="Cichocki N."/>
            <person name="Clum A."/>
            <person name="Copeland A."/>
            <person name="Hainaut M."/>
            <person name="Haridas S."/>
            <person name="Labutti K."/>
            <person name="Lindquist E."/>
            <person name="Lipzen A."/>
            <person name="Khouja H.-R."/>
            <person name="Murat C."/>
            <person name="Ohm R."/>
            <person name="Olson A."/>
            <person name="Spatafora J."/>
            <person name="Veneault-Fourrey C."/>
            <person name="Henrissat B."/>
            <person name="Grigoriev I."/>
            <person name="Martin F."/>
            <person name="Perotto S."/>
        </authorList>
    </citation>
    <scope>NUCLEOTIDE SEQUENCE [LARGE SCALE GENOMIC DNA]</scope>
    <source>
        <strain evidence="9 10">UAMH 7357</strain>
    </source>
</reference>
<dbReference type="PANTHER" id="PTHR11134">
    <property type="entry name" value="ADAPTOR COMPLEX SUBUNIT BETA FAMILY MEMBER"/>
    <property type="match status" value="1"/>
</dbReference>
<gene>
    <name evidence="9" type="ORF">NA56DRAFT_210569</name>
</gene>
<dbReference type="Proteomes" id="UP000235672">
    <property type="component" value="Unassembled WGS sequence"/>
</dbReference>
<evidence type="ECO:0000256" key="2">
    <source>
        <dbReference type="ARBA" id="ARBA00006613"/>
    </source>
</evidence>
<proteinExistence type="inferred from homology"/>
<comment type="function">
    <text evidence="6">Adaptins are components of the adaptor complexes which link clathrin to receptors in coated vesicles. Clathrin-associated protein complexes are believed to interact with the cytoplasmic tails of membrane proteins, leading to their selection and concentration.</text>
</comment>
<dbReference type="InterPro" id="IPR011989">
    <property type="entry name" value="ARM-like"/>
</dbReference>
<evidence type="ECO:0000313" key="9">
    <source>
        <dbReference type="EMBL" id="PMD18921.1"/>
    </source>
</evidence>
<dbReference type="GO" id="GO:0012505">
    <property type="term" value="C:endomembrane system"/>
    <property type="evidence" value="ECO:0007669"/>
    <property type="project" value="UniProtKB-SubCell"/>
</dbReference>
<keyword evidence="10" id="KW-1185">Reference proteome</keyword>
<dbReference type="GO" id="GO:0006886">
    <property type="term" value="P:intracellular protein transport"/>
    <property type="evidence" value="ECO:0007669"/>
    <property type="project" value="InterPro"/>
</dbReference>
<dbReference type="Gene3D" id="1.25.10.10">
    <property type="entry name" value="Leucine-rich Repeat Variant"/>
    <property type="match status" value="1"/>
</dbReference>